<proteinExistence type="inferred from homology"/>
<evidence type="ECO:0000256" key="8">
    <source>
        <dbReference type="ARBA" id="ARBA00022989"/>
    </source>
</evidence>
<feature type="domain" description="ABC transmembrane type-1" evidence="13">
    <location>
        <begin position="104"/>
        <end position="290"/>
    </location>
</feature>
<keyword evidence="6" id="KW-0571">Peptide transport</keyword>
<reference evidence="14 15" key="1">
    <citation type="submission" date="2020-08" db="EMBL/GenBank/DDBJ databases">
        <title>Sequencing the genomes of 1000 actinobacteria strains.</title>
        <authorList>
            <person name="Klenk H.-P."/>
        </authorList>
    </citation>
    <scope>NUCLEOTIDE SEQUENCE [LARGE SCALE GENOMIC DNA]</scope>
    <source>
        <strain evidence="14 15">DSM 102030</strain>
    </source>
</reference>
<dbReference type="InterPro" id="IPR025966">
    <property type="entry name" value="OppC_N"/>
</dbReference>
<keyword evidence="7" id="KW-0653">Protein transport</keyword>
<dbReference type="CDD" id="cd06261">
    <property type="entry name" value="TM_PBP2"/>
    <property type="match status" value="1"/>
</dbReference>
<comment type="caution">
    <text evidence="14">The sequence shown here is derived from an EMBL/GenBank/DDBJ whole genome shotgun (WGS) entry which is preliminary data.</text>
</comment>
<gene>
    <name evidence="14" type="ORF">F4561_000950</name>
</gene>
<dbReference type="Pfam" id="PF00528">
    <property type="entry name" value="BPD_transp_1"/>
    <property type="match status" value="1"/>
</dbReference>
<comment type="subcellular location">
    <subcellularLocation>
        <location evidence="1">Cell inner membrane</location>
        <topology evidence="1">Multi-pass membrane protein</topology>
    </subcellularLocation>
    <subcellularLocation>
        <location evidence="12">Cell membrane</location>
        <topology evidence="12">Multi-pass membrane protein</topology>
    </subcellularLocation>
</comment>
<keyword evidence="5 12" id="KW-0812">Transmembrane</keyword>
<name>A0A7W7RDU3_9ACTN</name>
<evidence type="ECO:0000313" key="14">
    <source>
        <dbReference type="EMBL" id="MBB4930130.1"/>
    </source>
</evidence>
<evidence type="ECO:0000313" key="15">
    <source>
        <dbReference type="Proteomes" id="UP000523007"/>
    </source>
</evidence>
<dbReference type="GO" id="GO:0015031">
    <property type="term" value="P:protein transport"/>
    <property type="evidence" value="ECO:0007669"/>
    <property type="project" value="UniProtKB-KW"/>
</dbReference>
<evidence type="ECO:0000256" key="9">
    <source>
        <dbReference type="ARBA" id="ARBA00023136"/>
    </source>
</evidence>
<evidence type="ECO:0000256" key="10">
    <source>
        <dbReference type="ARBA" id="ARBA00024202"/>
    </source>
</evidence>
<feature type="transmembrane region" description="Helical" evidence="12">
    <location>
        <begin position="270"/>
        <end position="290"/>
    </location>
</feature>
<evidence type="ECO:0000256" key="4">
    <source>
        <dbReference type="ARBA" id="ARBA00022519"/>
    </source>
</evidence>
<evidence type="ECO:0000256" key="5">
    <source>
        <dbReference type="ARBA" id="ARBA00022692"/>
    </source>
</evidence>
<dbReference type="AlphaFoldDB" id="A0A7W7RDU3"/>
<keyword evidence="8 12" id="KW-1133">Transmembrane helix</keyword>
<dbReference type="GO" id="GO:0015833">
    <property type="term" value="P:peptide transport"/>
    <property type="evidence" value="ECO:0007669"/>
    <property type="project" value="UniProtKB-KW"/>
</dbReference>
<evidence type="ECO:0000256" key="3">
    <source>
        <dbReference type="ARBA" id="ARBA00022475"/>
    </source>
</evidence>
<dbReference type="GO" id="GO:0005886">
    <property type="term" value="C:plasma membrane"/>
    <property type="evidence" value="ECO:0007669"/>
    <property type="project" value="UniProtKB-SubCell"/>
</dbReference>
<evidence type="ECO:0000256" key="1">
    <source>
        <dbReference type="ARBA" id="ARBA00004429"/>
    </source>
</evidence>
<dbReference type="InterPro" id="IPR050366">
    <property type="entry name" value="BP-dependent_transpt_permease"/>
</dbReference>
<protein>
    <recommendedName>
        <fullName evidence="11">Oligopeptide transport system permease protein OppC</fullName>
    </recommendedName>
</protein>
<dbReference type="InterPro" id="IPR035906">
    <property type="entry name" value="MetI-like_sf"/>
</dbReference>
<organism evidence="14 15">
    <name type="scientific">Lipingzhangella halophila</name>
    <dbReference type="NCBI Taxonomy" id="1783352"/>
    <lineage>
        <taxon>Bacteria</taxon>
        <taxon>Bacillati</taxon>
        <taxon>Actinomycetota</taxon>
        <taxon>Actinomycetes</taxon>
        <taxon>Streptosporangiales</taxon>
        <taxon>Nocardiopsidaceae</taxon>
        <taxon>Lipingzhangella</taxon>
    </lineage>
</organism>
<dbReference type="RefSeq" id="WP_376773634.1">
    <property type="nucleotide sequence ID" value="NZ_JACHJT010000001.1"/>
</dbReference>
<dbReference type="PANTHER" id="PTHR43386">
    <property type="entry name" value="OLIGOPEPTIDE TRANSPORT SYSTEM PERMEASE PROTEIN APPC"/>
    <property type="match status" value="1"/>
</dbReference>
<dbReference type="PROSITE" id="PS50928">
    <property type="entry name" value="ABC_TM1"/>
    <property type="match status" value="1"/>
</dbReference>
<dbReference type="InterPro" id="IPR000515">
    <property type="entry name" value="MetI-like"/>
</dbReference>
<keyword evidence="2 12" id="KW-0813">Transport</keyword>
<evidence type="ECO:0000256" key="12">
    <source>
        <dbReference type="RuleBase" id="RU363032"/>
    </source>
</evidence>
<keyword evidence="9 12" id="KW-0472">Membrane</keyword>
<feature type="transmembrane region" description="Helical" evidence="12">
    <location>
        <begin position="195"/>
        <end position="215"/>
    </location>
</feature>
<dbReference type="PANTHER" id="PTHR43386:SF2">
    <property type="entry name" value="OLIGOPEPTIDE TRANSPORT SYSTEM PERMEASE PROTEIN OPPC"/>
    <property type="match status" value="1"/>
</dbReference>
<feature type="transmembrane region" description="Helical" evidence="12">
    <location>
        <begin position="135"/>
        <end position="158"/>
    </location>
</feature>
<feature type="transmembrane region" description="Helical" evidence="12">
    <location>
        <begin position="164"/>
        <end position="183"/>
    </location>
</feature>
<dbReference type="Proteomes" id="UP000523007">
    <property type="component" value="Unassembled WGS sequence"/>
</dbReference>
<dbReference type="SUPFAM" id="SSF161098">
    <property type="entry name" value="MetI-like"/>
    <property type="match status" value="1"/>
</dbReference>
<evidence type="ECO:0000256" key="6">
    <source>
        <dbReference type="ARBA" id="ARBA00022856"/>
    </source>
</evidence>
<feature type="transmembrane region" description="Helical" evidence="12">
    <location>
        <begin position="104"/>
        <end position="128"/>
    </location>
</feature>
<dbReference type="Pfam" id="PF12911">
    <property type="entry name" value="OppC_N"/>
    <property type="match status" value="1"/>
</dbReference>
<keyword evidence="3" id="KW-1003">Cell membrane</keyword>
<comment type="similarity">
    <text evidence="10">Belongs to the binding-protein-dependent transport system permease family. OppBC subfamily.</text>
</comment>
<feature type="transmembrane region" description="Helical" evidence="12">
    <location>
        <begin position="40"/>
        <end position="60"/>
    </location>
</feature>
<dbReference type="Gene3D" id="1.10.3720.10">
    <property type="entry name" value="MetI-like"/>
    <property type="match status" value="1"/>
</dbReference>
<keyword evidence="15" id="KW-1185">Reference proteome</keyword>
<sequence length="305" mass="33067">MSMSTEYAARGAGPGRSASEVRVPGRWATVLRRMLRTRQVVIGLCCIALLVAMAWIGPLLSPWELGERDNSAFLRPPSPEHWWGTDEVGGDIFVNTMVGLRKSLVIGLLVAVLSTFIAAVVGAFAGYFLGATDRILMWITDLALVLPSFLILAILSPALRDRGWLVFVLLLAAFMWMVTSKMVRGMTMSLKEREYVLAAHYMGAPAWRIIFGHIIPNMSSLLVVDATVNVSAAIITETSLSYFGFGVQSPDVSLGSLIADGSGAATTHPWLFAFCTGSLVVLVLAVNLIGDGLRDALDPQSRHRF</sequence>
<dbReference type="EMBL" id="JACHJT010000001">
    <property type="protein sequence ID" value="MBB4930130.1"/>
    <property type="molecule type" value="Genomic_DNA"/>
</dbReference>
<keyword evidence="4" id="KW-0997">Cell inner membrane</keyword>
<accession>A0A7W7RDU3</accession>
<evidence type="ECO:0000256" key="7">
    <source>
        <dbReference type="ARBA" id="ARBA00022927"/>
    </source>
</evidence>
<evidence type="ECO:0000256" key="2">
    <source>
        <dbReference type="ARBA" id="ARBA00022448"/>
    </source>
</evidence>
<dbReference type="GO" id="GO:0055085">
    <property type="term" value="P:transmembrane transport"/>
    <property type="evidence" value="ECO:0007669"/>
    <property type="project" value="InterPro"/>
</dbReference>
<evidence type="ECO:0000259" key="13">
    <source>
        <dbReference type="PROSITE" id="PS50928"/>
    </source>
</evidence>
<evidence type="ECO:0000256" key="11">
    <source>
        <dbReference type="ARBA" id="ARBA00072251"/>
    </source>
</evidence>